<keyword evidence="1" id="KW-0597">Phosphoprotein</keyword>
<sequence length="238" mass="27510">MIKYIIVDDEPLAHDLIEGFCDILPHLQLEHHCYDALEAMQFLNNNQVDLMFLDLNMPKLSGFDFLRTLSNPPKVIVTTAYKEFALDGYELDIADYLLKPFSFERLLKAVNKAIGDNSQSTTSNNSAEITNPSHAANKRFFVKGDKKYHQVDSEDILFIEAYGNYTKVYFKEEMIISHEKISYYESILDNQHFMRVHKSFIVALDKIKLIEGNRISINEHEIPIGQTYKSLVSKLYNS</sequence>
<dbReference type="InterPro" id="IPR046947">
    <property type="entry name" value="LytR-like"/>
</dbReference>
<dbReference type="InterPro" id="IPR001789">
    <property type="entry name" value="Sig_transdc_resp-reg_receiver"/>
</dbReference>
<dbReference type="PROSITE" id="PS50930">
    <property type="entry name" value="HTH_LYTTR"/>
    <property type="match status" value="1"/>
</dbReference>
<name>A0ABT5VYH1_9BACT</name>
<dbReference type="PANTHER" id="PTHR37299">
    <property type="entry name" value="TRANSCRIPTIONAL REGULATOR-RELATED"/>
    <property type="match status" value="1"/>
</dbReference>
<evidence type="ECO:0000313" key="5">
    <source>
        <dbReference type="Proteomes" id="UP001528920"/>
    </source>
</evidence>
<gene>
    <name evidence="4" type="ORF">L3049_20900</name>
</gene>
<dbReference type="EMBL" id="JAKJSC010000011">
    <property type="protein sequence ID" value="MDE5420457.1"/>
    <property type="molecule type" value="Genomic_DNA"/>
</dbReference>
<dbReference type="InterPro" id="IPR011006">
    <property type="entry name" value="CheY-like_superfamily"/>
</dbReference>
<dbReference type="Gene3D" id="3.40.50.2300">
    <property type="match status" value="1"/>
</dbReference>
<dbReference type="PROSITE" id="PS50110">
    <property type="entry name" value="RESPONSE_REGULATORY"/>
    <property type="match status" value="1"/>
</dbReference>
<dbReference type="RefSeq" id="WP_275111788.1">
    <property type="nucleotide sequence ID" value="NZ_JAKJSC010000011.1"/>
</dbReference>
<dbReference type="SMART" id="SM00448">
    <property type="entry name" value="REC"/>
    <property type="match status" value="1"/>
</dbReference>
<evidence type="ECO:0000259" key="2">
    <source>
        <dbReference type="PROSITE" id="PS50110"/>
    </source>
</evidence>
<evidence type="ECO:0000256" key="1">
    <source>
        <dbReference type="PROSITE-ProRule" id="PRU00169"/>
    </source>
</evidence>
<reference evidence="4 5" key="1">
    <citation type="submission" date="2022-01" db="EMBL/GenBank/DDBJ databases">
        <title>Labilibaculum sp. nov, a marine bacterium isolated from Antarctica.</title>
        <authorList>
            <person name="Dai W."/>
        </authorList>
    </citation>
    <scope>NUCLEOTIDE SEQUENCE [LARGE SCALE GENOMIC DNA]</scope>
    <source>
        <strain evidence="4 5">DW002</strain>
    </source>
</reference>
<evidence type="ECO:0000313" key="4">
    <source>
        <dbReference type="EMBL" id="MDE5420457.1"/>
    </source>
</evidence>
<dbReference type="Proteomes" id="UP001528920">
    <property type="component" value="Unassembled WGS sequence"/>
</dbReference>
<evidence type="ECO:0000259" key="3">
    <source>
        <dbReference type="PROSITE" id="PS50930"/>
    </source>
</evidence>
<dbReference type="InterPro" id="IPR007492">
    <property type="entry name" value="LytTR_DNA-bd_dom"/>
</dbReference>
<dbReference type="Pfam" id="PF00072">
    <property type="entry name" value="Response_reg"/>
    <property type="match status" value="1"/>
</dbReference>
<keyword evidence="5" id="KW-1185">Reference proteome</keyword>
<organism evidence="4 5">
    <name type="scientific">Paralabilibaculum antarcticum</name>
    <dbReference type="NCBI Taxonomy" id="2912572"/>
    <lineage>
        <taxon>Bacteria</taxon>
        <taxon>Pseudomonadati</taxon>
        <taxon>Bacteroidota</taxon>
        <taxon>Bacteroidia</taxon>
        <taxon>Marinilabiliales</taxon>
        <taxon>Marinifilaceae</taxon>
        <taxon>Paralabilibaculum</taxon>
    </lineage>
</organism>
<dbReference type="GO" id="GO:0003677">
    <property type="term" value="F:DNA binding"/>
    <property type="evidence" value="ECO:0007669"/>
    <property type="project" value="UniProtKB-KW"/>
</dbReference>
<comment type="caution">
    <text evidence="4">The sequence shown here is derived from an EMBL/GenBank/DDBJ whole genome shotgun (WGS) entry which is preliminary data.</text>
</comment>
<feature type="modified residue" description="4-aspartylphosphate" evidence="1">
    <location>
        <position position="54"/>
    </location>
</feature>
<dbReference type="Pfam" id="PF04397">
    <property type="entry name" value="LytTR"/>
    <property type="match status" value="1"/>
</dbReference>
<feature type="domain" description="HTH LytTR-type" evidence="3">
    <location>
        <begin position="140"/>
        <end position="211"/>
    </location>
</feature>
<keyword evidence="4" id="KW-0238">DNA-binding</keyword>
<accession>A0ABT5VYH1</accession>
<protein>
    <submittedName>
        <fullName evidence="4">LytTR family DNA-binding domain-containing protein</fullName>
    </submittedName>
</protein>
<dbReference type="SUPFAM" id="SSF52172">
    <property type="entry name" value="CheY-like"/>
    <property type="match status" value="1"/>
</dbReference>
<proteinExistence type="predicted"/>
<dbReference type="PANTHER" id="PTHR37299:SF1">
    <property type="entry name" value="STAGE 0 SPORULATION PROTEIN A HOMOLOG"/>
    <property type="match status" value="1"/>
</dbReference>
<dbReference type="Gene3D" id="2.40.50.1020">
    <property type="entry name" value="LytTr DNA-binding domain"/>
    <property type="match status" value="1"/>
</dbReference>
<feature type="domain" description="Response regulatory" evidence="2">
    <location>
        <begin position="3"/>
        <end position="114"/>
    </location>
</feature>
<dbReference type="SMART" id="SM00850">
    <property type="entry name" value="LytTR"/>
    <property type="match status" value="1"/>
</dbReference>